<evidence type="ECO:0000256" key="3">
    <source>
        <dbReference type="ARBA" id="ARBA00022833"/>
    </source>
</evidence>
<reference evidence="8 9" key="1">
    <citation type="submission" date="2024-10" db="EMBL/GenBank/DDBJ databases">
        <title>Updated reference genomes for cyclostephanoid diatoms.</title>
        <authorList>
            <person name="Roberts W.R."/>
            <person name="Alverson A.J."/>
        </authorList>
    </citation>
    <scope>NUCLEOTIDE SEQUENCE [LARGE SCALE GENOMIC DNA]</scope>
    <source>
        <strain evidence="8 9">AJA228-03</strain>
    </source>
</reference>
<dbReference type="InterPro" id="IPR003034">
    <property type="entry name" value="SAP_dom"/>
</dbReference>
<evidence type="ECO:0000256" key="4">
    <source>
        <dbReference type="PROSITE-ProRule" id="PRU00175"/>
    </source>
</evidence>
<dbReference type="InterPro" id="IPR001841">
    <property type="entry name" value="Znf_RING"/>
</dbReference>
<feature type="compositionally biased region" description="Low complexity" evidence="5">
    <location>
        <begin position="44"/>
        <end position="57"/>
    </location>
</feature>
<dbReference type="PROSITE" id="PS00518">
    <property type="entry name" value="ZF_RING_1"/>
    <property type="match status" value="1"/>
</dbReference>
<feature type="region of interest" description="Disordered" evidence="5">
    <location>
        <begin position="257"/>
        <end position="386"/>
    </location>
</feature>
<dbReference type="SMART" id="SM00184">
    <property type="entry name" value="RING"/>
    <property type="match status" value="1"/>
</dbReference>
<keyword evidence="2 4" id="KW-0863">Zinc-finger</keyword>
<comment type="caution">
    <text evidence="8">The sequence shown here is derived from an EMBL/GenBank/DDBJ whole genome shotgun (WGS) entry which is preliminary data.</text>
</comment>
<dbReference type="PROSITE" id="PS50089">
    <property type="entry name" value="ZF_RING_2"/>
    <property type="match status" value="1"/>
</dbReference>
<dbReference type="PANTHER" id="PTHR14134">
    <property type="entry name" value="E3 UBIQUITIN-PROTEIN LIGASE RAD18"/>
    <property type="match status" value="1"/>
</dbReference>
<dbReference type="InterPro" id="IPR013083">
    <property type="entry name" value="Znf_RING/FYVE/PHD"/>
</dbReference>
<name>A0ABD3RYY1_9STRA</name>
<dbReference type="Proteomes" id="UP001530377">
    <property type="component" value="Unassembled WGS sequence"/>
</dbReference>
<dbReference type="EMBL" id="JALLPB020000104">
    <property type="protein sequence ID" value="KAL3817444.1"/>
    <property type="molecule type" value="Genomic_DNA"/>
</dbReference>
<dbReference type="InterPro" id="IPR017907">
    <property type="entry name" value="Znf_RING_CS"/>
</dbReference>
<evidence type="ECO:0008006" key="10">
    <source>
        <dbReference type="Google" id="ProtNLM"/>
    </source>
</evidence>
<evidence type="ECO:0000313" key="8">
    <source>
        <dbReference type="EMBL" id="KAL3817444.1"/>
    </source>
</evidence>
<evidence type="ECO:0000256" key="2">
    <source>
        <dbReference type="ARBA" id="ARBA00022771"/>
    </source>
</evidence>
<evidence type="ECO:0000256" key="5">
    <source>
        <dbReference type="SAM" id="MobiDB-lite"/>
    </source>
</evidence>
<protein>
    <recommendedName>
        <fullName evidence="10">RanBP-type and C3HC4-type zinc finger-containing protein 1</fullName>
    </recommendedName>
</protein>
<dbReference type="Gene3D" id="3.30.40.10">
    <property type="entry name" value="Zinc/RING finger domain, C3HC4 (zinc finger)"/>
    <property type="match status" value="1"/>
</dbReference>
<dbReference type="Pfam" id="PF00097">
    <property type="entry name" value="zf-C3HC4"/>
    <property type="match status" value="1"/>
</dbReference>
<feature type="compositionally biased region" description="Gly residues" evidence="5">
    <location>
        <begin position="271"/>
        <end position="280"/>
    </location>
</feature>
<keyword evidence="3" id="KW-0862">Zinc</keyword>
<accession>A0ABD3RYY1</accession>
<keyword evidence="1" id="KW-0479">Metal-binding</keyword>
<feature type="domain" description="SAP" evidence="7">
    <location>
        <begin position="390"/>
        <end position="424"/>
    </location>
</feature>
<organism evidence="8 9">
    <name type="scientific">Cyclostephanos tholiformis</name>
    <dbReference type="NCBI Taxonomy" id="382380"/>
    <lineage>
        <taxon>Eukaryota</taxon>
        <taxon>Sar</taxon>
        <taxon>Stramenopiles</taxon>
        <taxon>Ochrophyta</taxon>
        <taxon>Bacillariophyta</taxon>
        <taxon>Coscinodiscophyceae</taxon>
        <taxon>Thalassiosirophycidae</taxon>
        <taxon>Stephanodiscales</taxon>
        <taxon>Stephanodiscaceae</taxon>
        <taxon>Cyclostephanos</taxon>
    </lineage>
</organism>
<evidence type="ECO:0000259" key="7">
    <source>
        <dbReference type="PROSITE" id="PS50800"/>
    </source>
</evidence>
<dbReference type="SUPFAM" id="SSF57850">
    <property type="entry name" value="RING/U-box"/>
    <property type="match status" value="1"/>
</dbReference>
<feature type="region of interest" description="Disordered" evidence="5">
    <location>
        <begin position="22"/>
        <end position="106"/>
    </location>
</feature>
<dbReference type="PROSITE" id="PS50800">
    <property type="entry name" value="SAP"/>
    <property type="match status" value="1"/>
</dbReference>
<dbReference type="PANTHER" id="PTHR14134:SF2">
    <property type="entry name" value="E3 UBIQUITIN-PROTEIN LIGASE RAD18"/>
    <property type="match status" value="1"/>
</dbReference>
<evidence type="ECO:0000256" key="1">
    <source>
        <dbReference type="ARBA" id="ARBA00022723"/>
    </source>
</evidence>
<keyword evidence="9" id="KW-1185">Reference proteome</keyword>
<gene>
    <name evidence="8" type="ORF">ACHAXA_001451</name>
</gene>
<proteinExistence type="predicted"/>
<evidence type="ECO:0000313" key="9">
    <source>
        <dbReference type="Proteomes" id="UP001530377"/>
    </source>
</evidence>
<dbReference type="InterPro" id="IPR039577">
    <property type="entry name" value="Rad18"/>
</dbReference>
<feature type="compositionally biased region" description="Basic and acidic residues" evidence="5">
    <location>
        <begin position="319"/>
        <end position="328"/>
    </location>
</feature>
<dbReference type="GO" id="GO:0008270">
    <property type="term" value="F:zinc ion binding"/>
    <property type="evidence" value="ECO:0007669"/>
    <property type="project" value="UniProtKB-KW"/>
</dbReference>
<dbReference type="AlphaFoldDB" id="A0ABD3RYY1"/>
<sequence>MARERDKTPYRTMAPTLKEFNAAAVSTATIGHDRGEVTIDEGESSSSSSSRRQSSSSGVPDMGAAKAAVVTRGEAEDGTTEEDNARADASVGRSSMTSNPPPPHLPLTTTMTTATTTTGAIQLENPADVPPDEYAFLVPPHFDNANPFHRDLSCLDLSMRCAICSEFFRAPVTLLPCLHSFCSLCIRNHLRSTYTGMMRKADCPHCHASVRMPGSTDYERGILPDKQLEERVDAYRRCRDRLRDSLVRLDVLERERASGMPPTGRVDDMVGGRGRPGGTGPTTAVRTRRRSSRGAGETTMARVECGDDGGHTKRARRTAARDIRHSRASESGSDDDDDHNHHDDDDCDEDYDDPSNSKMPHDRGESAERVSPPQQQQHPQRLKRKATVAYHAMNRKKLVDICRKEGLSTLGNEEELRQRHSDYIALYNSECDSEHPRSVKALLSEIKCREMSIKREAEQSGPKQERILIKHLADSLEAYNSGSIGKLTTMNAAFDAKLNKKYADMIASVKKRERKTSSANAERCVPAVQNDCIDQKSDFSTSVDPDNGGRQCTLSLSRQQAAGVNNPGGMDNDALSPSVFTDSDKTIETQQKVHNLNRGEQSSSPLGSNNIIASRHTLSTKLRPSKRSNSHSAVAASFATTTTSRISSLGPWICDMCTFENLRNITRNSRCEMCDSVRPKELVSDYLKARDMEVVNIDC</sequence>
<feature type="compositionally biased region" description="Basic and acidic residues" evidence="5">
    <location>
        <begin position="359"/>
        <end position="368"/>
    </location>
</feature>
<evidence type="ECO:0000259" key="6">
    <source>
        <dbReference type="PROSITE" id="PS50089"/>
    </source>
</evidence>
<feature type="domain" description="RING-type" evidence="6">
    <location>
        <begin position="161"/>
        <end position="207"/>
    </location>
</feature>
<dbReference type="InterPro" id="IPR018957">
    <property type="entry name" value="Znf_C3HC4_RING-type"/>
</dbReference>